<dbReference type="Pfam" id="PF01590">
    <property type="entry name" value="GAF"/>
    <property type="match status" value="1"/>
</dbReference>
<evidence type="ECO:0000313" key="3">
    <source>
        <dbReference type="EMBL" id="MFC4997599.1"/>
    </source>
</evidence>
<evidence type="ECO:0000313" key="4">
    <source>
        <dbReference type="Proteomes" id="UP001595912"/>
    </source>
</evidence>
<dbReference type="Gene3D" id="3.30.450.40">
    <property type="match status" value="1"/>
</dbReference>
<feature type="region of interest" description="Disordered" evidence="1">
    <location>
        <begin position="111"/>
        <end position="181"/>
    </location>
</feature>
<feature type="compositionally biased region" description="Low complexity" evidence="1">
    <location>
        <begin position="151"/>
        <end position="172"/>
    </location>
</feature>
<dbReference type="PANTHER" id="PTHR43102">
    <property type="entry name" value="SLR1143 PROTEIN"/>
    <property type="match status" value="1"/>
</dbReference>
<proteinExistence type="predicted"/>
<dbReference type="Proteomes" id="UP001595912">
    <property type="component" value="Unassembled WGS sequence"/>
</dbReference>
<comment type="caution">
    <text evidence="3">The sequence shown here is derived from an EMBL/GenBank/DDBJ whole genome shotgun (WGS) entry which is preliminary data.</text>
</comment>
<dbReference type="InterPro" id="IPR029016">
    <property type="entry name" value="GAF-like_dom_sf"/>
</dbReference>
<organism evidence="3 4">
    <name type="scientific">Dactylosporangium cerinum</name>
    <dbReference type="NCBI Taxonomy" id="1434730"/>
    <lineage>
        <taxon>Bacteria</taxon>
        <taxon>Bacillati</taxon>
        <taxon>Actinomycetota</taxon>
        <taxon>Actinomycetes</taxon>
        <taxon>Micromonosporales</taxon>
        <taxon>Micromonosporaceae</taxon>
        <taxon>Dactylosporangium</taxon>
    </lineage>
</organism>
<feature type="domain" description="GAF" evidence="2">
    <location>
        <begin position="28"/>
        <end position="115"/>
    </location>
</feature>
<dbReference type="PANTHER" id="PTHR43102:SF2">
    <property type="entry name" value="GAF DOMAIN-CONTAINING PROTEIN"/>
    <property type="match status" value="1"/>
</dbReference>
<gene>
    <name evidence="3" type="ORF">ACFPIJ_07160</name>
</gene>
<protein>
    <submittedName>
        <fullName evidence="3">GAF domain-containing protein</fullName>
    </submittedName>
</protein>
<keyword evidence="4" id="KW-1185">Reference proteome</keyword>
<reference evidence="4" key="1">
    <citation type="journal article" date="2019" name="Int. J. Syst. Evol. Microbiol.">
        <title>The Global Catalogue of Microorganisms (GCM) 10K type strain sequencing project: providing services to taxonomists for standard genome sequencing and annotation.</title>
        <authorList>
            <consortium name="The Broad Institute Genomics Platform"/>
            <consortium name="The Broad Institute Genome Sequencing Center for Infectious Disease"/>
            <person name="Wu L."/>
            <person name="Ma J."/>
        </authorList>
    </citation>
    <scope>NUCLEOTIDE SEQUENCE [LARGE SCALE GENOMIC DNA]</scope>
    <source>
        <strain evidence="4">CGMCC 4.7152</strain>
    </source>
</reference>
<accession>A0ABV9VPA7</accession>
<feature type="compositionally biased region" description="Low complexity" evidence="1">
    <location>
        <begin position="114"/>
        <end position="145"/>
    </location>
</feature>
<dbReference type="InterPro" id="IPR003018">
    <property type="entry name" value="GAF"/>
</dbReference>
<name>A0ABV9VPA7_9ACTN</name>
<evidence type="ECO:0000256" key="1">
    <source>
        <dbReference type="SAM" id="MobiDB-lite"/>
    </source>
</evidence>
<dbReference type="RefSeq" id="WP_380113830.1">
    <property type="nucleotide sequence ID" value="NZ_JBHSIU010000010.1"/>
</dbReference>
<dbReference type="SUPFAM" id="SSF55781">
    <property type="entry name" value="GAF domain-like"/>
    <property type="match status" value="1"/>
</dbReference>
<evidence type="ECO:0000259" key="2">
    <source>
        <dbReference type="Pfam" id="PF01590"/>
    </source>
</evidence>
<dbReference type="EMBL" id="JBHSIU010000010">
    <property type="protein sequence ID" value="MFC4997599.1"/>
    <property type="molecule type" value="Genomic_DNA"/>
</dbReference>
<sequence>MTTHAHDEDARLAALHSYGILDGPRPPALDELTRLASSIFDTPMSAVSLIDRDRQWFAGNTGLGDAETPLDVSFCVHAVRDRRQLVVPDARLDPHFGTYPNVTGDPHIRFYAGSPSSTRTATPSARCASSTTAPATSAPASARPWTPSPRRPWATSPCCAAGSCSPSSATSWPAPPSARRT</sequence>